<comment type="function">
    <text evidence="10">Catalyzes the transfer of pyrophosphate from adenosine triphosphate (ATP) to 6-hydroxymethyl-7,8-dihydropterin, an enzymatic step in folate biosynthesis pathway.</text>
</comment>
<evidence type="ECO:0000256" key="5">
    <source>
        <dbReference type="ARBA" id="ARBA00022679"/>
    </source>
</evidence>
<dbReference type="KEGG" id="chu:CHU_2468"/>
<dbReference type="InterPro" id="IPR035907">
    <property type="entry name" value="Hppk_sf"/>
</dbReference>
<accession>A0A6N4STH1</accession>
<keyword evidence="8" id="KW-0067">ATP-binding</keyword>
<evidence type="ECO:0000256" key="1">
    <source>
        <dbReference type="ARBA" id="ARBA00005051"/>
    </source>
</evidence>
<dbReference type="InterPro" id="IPR000550">
    <property type="entry name" value="Hppk"/>
</dbReference>
<dbReference type="OrthoDB" id="9808041at2"/>
<comment type="similarity">
    <text evidence="2">Belongs to the HPPK family.</text>
</comment>
<dbReference type="UniPathway" id="UPA00077">
    <property type="reaction ID" value="UER00155"/>
</dbReference>
<evidence type="ECO:0000256" key="9">
    <source>
        <dbReference type="ARBA" id="ARBA00022909"/>
    </source>
</evidence>
<keyword evidence="6" id="KW-0547">Nucleotide-binding</keyword>
<dbReference type="PROSITE" id="PS00794">
    <property type="entry name" value="HPPK"/>
    <property type="match status" value="1"/>
</dbReference>
<dbReference type="PANTHER" id="PTHR43071:SF1">
    <property type="entry name" value="2-AMINO-4-HYDROXY-6-HYDROXYMETHYLDIHYDROPTERIDINE PYROPHOSPHOKINASE"/>
    <property type="match status" value="1"/>
</dbReference>
<reference evidence="14 15" key="1">
    <citation type="journal article" date="2007" name="Appl. Environ. Microbiol.">
        <title>Genome sequence of the cellulolytic gliding bacterium Cytophaga hutchinsonii.</title>
        <authorList>
            <person name="Xie G."/>
            <person name="Bruce D.C."/>
            <person name="Challacombe J.F."/>
            <person name="Chertkov O."/>
            <person name="Detter J.C."/>
            <person name="Gilna P."/>
            <person name="Han C.S."/>
            <person name="Lucas S."/>
            <person name="Misra M."/>
            <person name="Myers G.L."/>
            <person name="Richardson P."/>
            <person name="Tapia R."/>
            <person name="Thayer N."/>
            <person name="Thompson L.S."/>
            <person name="Brettin T.S."/>
            <person name="Henrissat B."/>
            <person name="Wilson D.B."/>
            <person name="McBride M.J."/>
        </authorList>
    </citation>
    <scope>NUCLEOTIDE SEQUENCE [LARGE SCALE GENOMIC DNA]</scope>
    <source>
        <strain evidence="15">ATCC 33406 / DSM 1761 / CIP 103989 / NBRC 15051 / NCIMB 9469 / D465</strain>
    </source>
</reference>
<dbReference type="GO" id="GO:0016301">
    <property type="term" value="F:kinase activity"/>
    <property type="evidence" value="ECO:0007669"/>
    <property type="project" value="UniProtKB-KW"/>
</dbReference>
<dbReference type="NCBIfam" id="TIGR01498">
    <property type="entry name" value="folK"/>
    <property type="match status" value="1"/>
</dbReference>
<keyword evidence="9" id="KW-0289">Folate biosynthesis</keyword>
<evidence type="ECO:0000313" key="15">
    <source>
        <dbReference type="Proteomes" id="UP000001822"/>
    </source>
</evidence>
<name>A0A6N4STH1_CYTH3</name>
<evidence type="ECO:0000256" key="10">
    <source>
        <dbReference type="ARBA" id="ARBA00029409"/>
    </source>
</evidence>
<evidence type="ECO:0000259" key="13">
    <source>
        <dbReference type="PROSITE" id="PS00794"/>
    </source>
</evidence>
<dbReference type="GO" id="GO:0003848">
    <property type="term" value="F:2-amino-4-hydroxy-6-hydroxymethyldihydropteridine diphosphokinase activity"/>
    <property type="evidence" value="ECO:0007669"/>
    <property type="project" value="UniProtKB-EC"/>
</dbReference>
<proteinExistence type="inferred from homology"/>
<organism evidence="14 15">
    <name type="scientific">Cytophaga hutchinsonii (strain ATCC 33406 / DSM 1761 / CIP 103989 / NBRC 15051 / NCIMB 9469 / D465)</name>
    <dbReference type="NCBI Taxonomy" id="269798"/>
    <lineage>
        <taxon>Bacteria</taxon>
        <taxon>Pseudomonadati</taxon>
        <taxon>Bacteroidota</taxon>
        <taxon>Cytophagia</taxon>
        <taxon>Cytophagales</taxon>
        <taxon>Cytophagaceae</taxon>
        <taxon>Cytophaga</taxon>
    </lineage>
</organism>
<evidence type="ECO:0000256" key="4">
    <source>
        <dbReference type="ARBA" id="ARBA00016218"/>
    </source>
</evidence>
<sequence>MKNQQLHSAVLLLGSNLGERKNFLEQAAGKIAQQIGSITKISSYYETKSWGLEDQPDFLNQVLVCQTACTAEKTLALCLSIEKELGRNRKEKWGSRTIDIDILYFNRDIIASGILKVPHPFLQQRRFVLVPLCEVMPDFIHPIYNFSNQQLLERCTDMLEVIKLNAKS</sequence>
<dbReference type="EC" id="2.7.6.3" evidence="3"/>
<dbReference type="EMBL" id="CP000383">
    <property type="protein sequence ID" value="ABG59722.1"/>
    <property type="molecule type" value="Genomic_DNA"/>
</dbReference>
<dbReference type="PANTHER" id="PTHR43071">
    <property type="entry name" value="2-AMINO-4-HYDROXY-6-HYDROXYMETHYLDIHYDROPTERIDINE PYROPHOSPHOKINASE"/>
    <property type="match status" value="1"/>
</dbReference>
<dbReference type="SUPFAM" id="SSF55083">
    <property type="entry name" value="6-hydroxymethyl-7,8-dihydropterin pyrophosphokinase, HPPK"/>
    <property type="match status" value="1"/>
</dbReference>
<evidence type="ECO:0000256" key="12">
    <source>
        <dbReference type="ARBA" id="ARBA00033413"/>
    </source>
</evidence>
<dbReference type="Gene3D" id="3.30.70.560">
    <property type="entry name" value="7,8-Dihydro-6-hydroxymethylpterin-pyrophosphokinase HPPK"/>
    <property type="match status" value="1"/>
</dbReference>
<evidence type="ECO:0000256" key="6">
    <source>
        <dbReference type="ARBA" id="ARBA00022741"/>
    </source>
</evidence>
<dbReference type="AlphaFoldDB" id="A0A6N4STH1"/>
<evidence type="ECO:0000256" key="3">
    <source>
        <dbReference type="ARBA" id="ARBA00013253"/>
    </source>
</evidence>
<evidence type="ECO:0000256" key="2">
    <source>
        <dbReference type="ARBA" id="ARBA00005810"/>
    </source>
</evidence>
<evidence type="ECO:0000313" key="14">
    <source>
        <dbReference type="EMBL" id="ABG59722.1"/>
    </source>
</evidence>
<dbReference type="RefSeq" id="WP_011585836.1">
    <property type="nucleotide sequence ID" value="NC_008255.1"/>
</dbReference>
<comment type="pathway">
    <text evidence="1">Cofactor biosynthesis; tetrahydrofolate biosynthesis; 2-amino-4-hydroxy-6-hydroxymethyl-7,8-dihydropteridine diphosphate from 7,8-dihydroneopterin triphosphate: step 4/4.</text>
</comment>
<keyword evidence="7" id="KW-0418">Kinase</keyword>
<protein>
    <recommendedName>
        <fullName evidence="4">2-amino-4-hydroxy-6-hydroxymethyldihydropteridine pyrophosphokinase</fullName>
        <ecNumber evidence="3">2.7.6.3</ecNumber>
    </recommendedName>
    <alternativeName>
        <fullName evidence="11">6-hydroxymethyl-7,8-dihydropterin pyrophosphokinase</fullName>
    </alternativeName>
    <alternativeName>
        <fullName evidence="12">7,8-dihydro-6-hydroxymethylpterin-pyrophosphokinase</fullName>
    </alternativeName>
</protein>
<dbReference type="GO" id="GO:0046656">
    <property type="term" value="P:folic acid biosynthetic process"/>
    <property type="evidence" value="ECO:0007669"/>
    <property type="project" value="UniProtKB-KW"/>
</dbReference>
<dbReference type="CDD" id="cd00483">
    <property type="entry name" value="HPPK"/>
    <property type="match status" value="1"/>
</dbReference>
<dbReference type="Pfam" id="PF01288">
    <property type="entry name" value="HPPK"/>
    <property type="match status" value="1"/>
</dbReference>
<keyword evidence="5 14" id="KW-0808">Transferase</keyword>
<evidence type="ECO:0000256" key="11">
    <source>
        <dbReference type="ARBA" id="ARBA00029766"/>
    </source>
</evidence>
<evidence type="ECO:0000256" key="8">
    <source>
        <dbReference type="ARBA" id="ARBA00022840"/>
    </source>
</evidence>
<keyword evidence="15" id="KW-1185">Reference proteome</keyword>
<dbReference type="Proteomes" id="UP000001822">
    <property type="component" value="Chromosome"/>
</dbReference>
<gene>
    <name evidence="14" type="primary">folK</name>
    <name evidence="14" type="ordered locus">CHU_2468</name>
</gene>
<dbReference type="GO" id="GO:0005524">
    <property type="term" value="F:ATP binding"/>
    <property type="evidence" value="ECO:0007669"/>
    <property type="project" value="UniProtKB-KW"/>
</dbReference>
<feature type="domain" description="7,8-dihydro-6-hydroxymethylpterin-pyrophosphokinase" evidence="13">
    <location>
        <begin position="92"/>
        <end position="103"/>
    </location>
</feature>
<dbReference type="GO" id="GO:0046654">
    <property type="term" value="P:tetrahydrofolate biosynthetic process"/>
    <property type="evidence" value="ECO:0007669"/>
    <property type="project" value="UniProtKB-UniPathway"/>
</dbReference>
<evidence type="ECO:0000256" key="7">
    <source>
        <dbReference type="ARBA" id="ARBA00022777"/>
    </source>
</evidence>